<dbReference type="EMBL" id="PYAW01000002">
    <property type="protein sequence ID" value="PSL47238.1"/>
    <property type="molecule type" value="Genomic_DNA"/>
</dbReference>
<organism evidence="2 3">
    <name type="scientific">Chitinophaga niastensis</name>
    <dbReference type="NCBI Taxonomy" id="536980"/>
    <lineage>
        <taxon>Bacteria</taxon>
        <taxon>Pseudomonadati</taxon>
        <taxon>Bacteroidota</taxon>
        <taxon>Chitinophagia</taxon>
        <taxon>Chitinophagales</taxon>
        <taxon>Chitinophagaceae</taxon>
        <taxon>Chitinophaga</taxon>
    </lineage>
</organism>
<dbReference type="AlphaFoldDB" id="A0A2P8HLZ9"/>
<feature type="chain" id="PRO_5015107423" description="Alpha-galactosidase" evidence="1">
    <location>
        <begin position="43"/>
        <end position="740"/>
    </location>
</feature>
<reference evidence="2 3" key="1">
    <citation type="submission" date="2018-03" db="EMBL/GenBank/DDBJ databases">
        <title>Genomic Encyclopedia of Archaeal and Bacterial Type Strains, Phase II (KMG-II): from individual species to whole genera.</title>
        <authorList>
            <person name="Goeker M."/>
        </authorList>
    </citation>
    <scope>NUCLEOTIDE SEQUENCE [LARGE SCALE GENOMIC DNA]</scope>
    <source>
        <strain evidence="2 3">DSM 24859</strain>
    </source>
</reference>
<protein>
    <recommendedName>
        <fullName evidence="4">Alpha-galactosidase</fullName>
    </recommendedName>
</protein>
<feature type="signal peptide" evidence="1">
    <location>
        <begin position="1"/>
        <end position="42"/>
    </location>
</feature>
<dbReference type="Proteomes" id="UP000240971">
    <property type="component" value="Unassembled WGS sequence"/>
</dbReference>
<keyword evidence="1" id="KW-0732">Signal</keyword>
<evidence type="ECO:0000256" key="1">
    <source>
        <dbReference type="SAM" id="SignalP"/>
    </source>
</evidence>
<evidence type="ECO:0000313" key="3">
    <source>
        <dbReference type="Proteomes" id="UP000240971"/>
    </source>
</evidence>
<sequence length="740" mass="82973">MLVAENHPSTREIIFNQNRKHMKKTNTLLLLAIGFYSTVATAQTKPPGKDWLIDNHAYTATIAEKGKEIVISNGLLSRSFRITPNVICTDYRNLVSGEQLLRAVKSEARLTINGHGYMIGGAKGQPQNAYLLPAWLDQLHTGPSDFIYTGYQVTNIQPYLKWQPHGWCANPKQATGKALIFSYQAQAPELKGLQVKVHYEIFDGIPLLAKWLEITNQSGQTIKLNQVVNEILATPEEESAVVGGVQLMQRPHGIYIESNYSFNNAMKANLSDQTTHWKADSTYTSQVNYDYQTPCLLEIYPIVPVGIAMAAGEQYLSIRTYELLLDGYDRERNGLAKRQLYRTIAPWTTENPIFMHLVSTKPEKVKAVIDQCAATGYEGVILSFGSGLNMEDTSAANIAKFKSLADYAHSKKVLLGGYSLFSSRRISDEDDVINPATGKPGGAFFGNAPCLGSKWGLSYLQKIKYFIATAGFDIFENDGPYPGDVCASTTHPGHTGLEDSQWKQMELQKGLYRELNEKGVYVNAPDWYFMDGTNKIALGYREVNFSLPRAEQLILNRQNIFDGTWEKTPAMSWGFVPLSEYQGGGAAATLEPLKDHLDAYEQLMMQYYGAGVQACYRGPRLYDTVTTKIVVQNVISWYKKYRDILNTDVIHLRRADGRDWDGIMHVSAKLPQKAMVMLYNPTQQPITREVALPMYYSGLTQTVRIREKEGVAKTYVLDRAYNAYVKVTIPAAGYTWLVAE</sequence>
<evidence type="ECO:0008006" key="4">
    <source>
        <dbReference type="Google" id="ProtNLM"/>
    </source>
</evidence>
<evidence type="ECO:0000313" key="2">
    <source>
        <dbReference type="EMBL" id="PSL47238.1"/>
    </source>
</evidence>
<dbReference type="InterPro" id="IPR038417">
    <property type="entry name" value="Alpga-gal_N_sf"/>
</dbReference>
<accession>A0A2P8HLZ9</accession>
<name>A0A2P8HLZ9_CHINA</name>
<gene>
    <name evidence="2" type="ORF">CLV51_10283</name>
</gene>
<proteinExistence type="predicted"/>
<keyword evidence="3" id="KW-1185">Reference proteome</keyword>
<dbReference type="Gene3D" id="2.70.98.60">
    <property type="entry name" value="alpha-galactosidase from lactobacil brevis"/>
    <property type="match status" value="1"/>
</dbReference>
<comment type="caution">
    <text evidence="2">The sequence shown here is derived from an EMBL/GenBank/DDBJ whole genome shotgun (WGS) entry which is preliminary data.</text>
</comment>